<dbReference type="Proteomes" id="UP000070412">
    <property type="component" value="Unassembled WGS sequence"/>
</dbReference>
<organism evidence="1">
    <name type="scientific">Sarcoptes scabiei</name>
    <name type="common">Itch mite</name>
    <name type="synonym">Acarus scabiei</name>
    <dbReference type="NCBI Taxonomy" id="52283"/>
    <lineage>
        <taxon>Eukaryota</taxon>
        <taxon>Metazoa</taxon>
        <taxon>Ecdysozoa</taxon>
        <taxon>Arthropoda</taxon>
        <taxon>Chelicerata</taxon>
        <taxon>Arachnida</taxon>
        <taxon>Acari</taxon>
        <taxon>Acariformes</taxon>
        <taxon>Sarcoptiformes</taxon>
        <taxon>Astigmata</taxon>
        <taxon>Psoroptidia</taxon>
        <taxon>Sarcoptoidea</taxon>
        <taxon>Sarcoptidae</taxon>
        <taxon>Sarcoptinae</taxon>
        <taxon>Sarcoptes</taxon>
    </lineage>
</organism>
<dbReference type="EMBL" id="WVUK01000048">
    <property type="protein sequence ID" value="KAF7495493.1"/>
    <property type="molecule type" value="Genomic_DNA"/>
</dbReference>
<reference evidence="3" key="1">
    <citation type="journal article" date="2020" name="PLoS Negl. Trop. Dis.">
        <title>High-quality nuclear genome for Sarcoptes scabiei-A critical resource for a neglected parasite.</title>
        <authorList>
            <person name="Korhonen P.K."/>
            <person name="Gasser R.B."/>
            <person name="Ma G."/>
            <person name="Wang T."/>
            <person name="Stroehlein A.J."/>
            <person name="Young N.D."/>
            <person name="Ang C.S."/>
            <person name="Fernando D.D."/>
            <person name="Lu H.C."/>
            <person name="Taylor S."/>
            <person name="Reynolds S.L."/>
            <person name="Mofiz E."/>
            <person name="Najaraj S.H."/>
            <person name="Gowda H."/>
            <person name="Madugundu A."/>
            <person name="Renuse S."/>
            <person name="Holt D."/>
            <person name="Pandey A."/>
            <person name="Papenfuss A.T."/>
            <person name="Fischer K."/>
        </authorList>
    </citation>
    <scope>NUCLEOTIDE SEQUENCE [LARGE SCALE GENOMIC DNA]</scope>
</reference>
<keyword evidence="3" id="KW-1185">Reference proteome</keyword>
<proteinExistence type="predicted"/>
<dbReference type="AlphaFoldDB" id="A0A834VIT2"/>
<name>A0A834VIT2_SARSC</name>
<evidence type="ECO:0000313" key="3">
    <source>
        <dbReference type="Proteomes" id="UP000070412"/>
    </source>
</evidence>
<protein>
    <submittedName>
        <fullName evidence="1 2">Uncharacterized protein</fullName>
    </submittedName>
</protein>
<reference evidence="1" key="2">
    <citation type="submission" date="2020-01" db="EMBL/GenBank/DDBJ databases">
        <authorList>
            <person name="Korhonen P.K.K."/>
            <person name="Guangxu M.G."/>
            <person name="Wang T.W."/>
            <person name="Stroehlein A.J.S."/>
            <person name="Young N.D."/>
            <person name="Ang C.-S.A."/>
            <person name="Fernando D.W.F."/>
            <person name="Lu H.L."/>
            <person name="Taylor S.T."/>
            <person name="Ehtesham M.E.M."/>
            <person name="Najaraj S.H.N."/>
            <person name="Harsha G.H.G."/>
            <person name="Madugundu A.M."/>
            <person name="Renuse S.R."/>
            <person name="Holt D.H."/>
            <person name="Pandey A.P."/>
            <person name="Papenfuss A.P."/>
            <person name="Gasser R.B.G."/>
            <person name="Fischer K.F."/>
        </authorList>
    </citation>
    <scope>NUCLEOTIDE SEQUENCE</scope>
    <source>
        <strain evidence="1">SSS_KF_BRIS2020</strain>
    </source>
</reference>
<evidence type="ECO:0000313" key="1">
    <source>
        <dbReference type="EMBL" id="KAF7495493.1"/>
    </source>
</evidence>
<gene>
    <name evidence="1" type="ORF">SSS_1715</name>
</gene>
<evidence type="ECO:0000313" key="2">
    <source>
        <dbReference type="EnsemblMetazoa" id="KAF7495493.1"/>
    </source>
</evidence>
<reference evidence="2" key="3">
    <citation type="submission" date="2022-06" db="UniProtKB">
        <authorList>
            <consortium name="EnsemblMetazoa"/>
        </authorList>
    </citation>
    <scope>IDENTIFICATION</scope>
</reference>
<sequence>MSFDRKSIVTGQLFSLDSMQISSFYINIEIKNERKKNFCVEFWFRKYFRETLIKKKKENKTMFHSFELLIFVQFFLILCNFDEIKAKSSTSINMFGGGNGGFGGGSESMFIMSGNGDTMISGGPCGMMPFMFQSGKKKLSKKKNDIMMMIAPACNPSKYHHQPLQHKQVQVFVHHLMMPYNTGNNYGGLNGAHLGHSMSGYLNDMNTGYEMNGMVMPPTNYGYSGPQMDTSFGRYGDSIRTDYNDNADGYRA</sequence>
<accession>A0A834VIT2</accession>
<dbReference type="EnsemblMetazoa" id="SSS_1715s_mrna">
    <property type="protein sequence ID" value="KAF7495493.1"/>
    <property type="gene ID" value="SSS_1715"/>
</dbReference>